<evidence type="ECO:0000313" key="2">
    <source>
        <dbReference type="EMBL" id="NHR08733.1"/>
    </source>
</evidence>
<reference evidence="2 3" key="1">
    <citation type="submission" date="2020-03" db="EMBL/GenBank/DDBJ databases">
        <title>Draft genome sequence of environmentally isolated cultures.</title>
        <authorList>
            <person name="Wilson H.S."/>
            <person name="De Leon M.E."/>
        </authorList>
    </citation>
    <scope>NUCLEOTIDE SEQUENCE [LARGE SCALE GENOMIC DNA]</scope>
    <source>
        <strain evidence="2 3">HSC-31F16</strain>
    </source>
</reference>
<sequence length="212" mass="24835">MLLFLKFFCIRLFVQLVTWQLISFISCIALILIIPIIYWPFWGCIPWIDYDFSVRIMKAGAICALLGAGFFLMHDVILFLKGYRLRDLKSICHEVQEAEDSQYGDVEPAYEELLNFLKKNTDSRVTFAQVLIEAVCHFRNARSDGRGMLSIDAIAYCMHELRWEEVLNVVLEEHRSYFIPRRSSVLVRLIEAFDDDWSEAEDYQRFSKPGKV</sequence>
<keyword evidence="1" id="KW-1133">Transmembrane helix</keyword>
<feature type="transmembrane region" description="Helical" evidence="1">
    <location>
        <begin position="59"/>
        <end position="80"/>
    </location>
</feature>
<dbReference type="Proteomes" id="UP001515641">
    <property type="component" value="Unassembled WGS sequence"/>
</dbReference>
<gene>
    <name evidence="2" type="ORF">HA052_26450</name>
</gene>
<dbReference type="RefSeq" id="WP_166454334.1">
    <property type="nucleotide sequence ID" value="NZ_JAAOMA010000086.1"/>
</dbReference>
<keyword evidence="1" id="KW-0812">Transmembrane</keyword>
<feature type="transmembrane region" description="Helical" evidence="1">
    <location>
        <begin position="12"/>
        <end position="39"/>
    </location>
</feature>
<dbReference type="PROSITE" id="PS51257">
    <property type="entry name" value="PROKAR_LIPOPROTEIN"/>
    <property type="match status" value="1"/>
</dbReference>
<comment type="caution">
    <text evidence="2">The sequence shown here is derived from an EMBL/GenBank/DDBJ whole genome shotgun (WGS) entry which is preliminary data.</text>
</comment>
<proteinExistence type="predicted"/>
<dbReference type="EMBL" id="JAAOMA010000086">
    <property type="protein sequence ID" value="NHR08733.1"/>
    <property type="molecule type" value="Genomic_DNA"/>
</dbReference>
<evidence type="ECO:0000256" key="1">
    <source>
        <dbReference type="SAM" id="Phobius"/>
    </source>
</evidence>
<protein>
    <recommendedName>
        <fullName evidence="4">DUF4760 domain-containing protein</fullName>
    </recommendedName>
</protein>
<evidence type="ECO:0000313" key="3">
    <source>
        <dbReference type="Proteomes" id="UP001515641"/>
    </source>
</evidence>
<keyword evidence="3" id="KW-1185">Reference proteome</keyword>
<accession>A0ABX0LIL9</accession>
<evidence type="ECO:0008006" key="4">
    <source>
        <dbReference type="Google" id="ProtNLM"/>
    </source>
</evidence>
<organism evidence="2 3">
    <name type="scientific">Chromobacterium fluminis</name>
    <dbReference type="NCBI Taxonomy" id="3044269"/>
    <lineage>
        <taxon>Bacteria</taxon>
        <taxon>Pseudomonadati</taxon>
        <taxon>Pseudomonadota</taxon>
        <taxon>Betaproteobacteria</taxon>
        <taxon>Neisseriales</taxon>
        <taxon>Chromobacteriaceae</taxon>
        <taxon>Chromobacterium</taxon>
    </lineage>
</organism>
<keyword evidence="1" id="KW-0472">Membrane</keyword>
<name>A0ABX0LIL9_9NEIS</name>